<reference evidence="1" key="1">
    <citation type="journal article" date="2023" name="Insect Mol. Biol.">
        <title>Genome sequencing provides insights into the evolution of gene families encoding plant cell wall-degrading enzymes in longhorned beetles.</title>
        <authorList>
            <person name="Shin N.R."/>
            <person name="Okamura Y."/>
            <person name="Kirsch R."/>
            <person name="Pauchet Y."/>
        </authorList>
    </citation>
    <scope>NUCLEOTIDE SEQUENCE</scope>
    <source>
        <strain evidence="1">AMC_N1</strain>
    </source>
</reference>
<evidence type="ECO:0000313" key="2">
    <source>
        <dbReference type="Proteomes" id="UP001162162"/>
    </source>
</evidence>
<evidence type="ECO:0000313" key="1">
    <source>
        <dbReference type="EMBL" id="KAJ8957821.1"/>
    </source>
</evidence>
<comment type="caution">
    <text evidence="1">The sequence shown here is derived from an EMBL/GenBank/DDBJ whole genome shotgun (WGS) entry which is preliminary data.</text>
</comment>
<dbReference type="AlphaFoldDB" id="A0AAV8Z0Z0"/>
<name>A0AAV8Z0Z0_9CUCU</name>
<evidence type="ECO:0008006" key="3">
    <source>
        <dbReference type="Google" id="ProtNLM"/>
    </source>
</evidence>
<accession>A0AAV8Z0Z0</accession>
<organism evidence="1 2">
    <name type="scientific">Aromia moschata</name>
    <dbReference type="NCBI Taxonomy" id="1265417"/>
    <lineage>
        <taxon>Eukaryota</taxon>
        <taxon>Metazoa</taxon>
        <taxon>Ecdysozoa</taxon>
        <taxon>Arthropoda</taxon>
        <taxon>Hexapoda</taxon>
        <taxon>Insecta</taxon>
        <taxon>Pterygota</taxon>
        <taxon>Neoptera</taxon>
        <taxon>Endopterygota</taxon>
        <taxon>Coleoptera</taxon>
        <taxon>Polyphaga</taxon>
        <taxon>Cucujiformia</taxon>
        <taxon>Chrysomeloidea</taxon>
        <taxon>Cerambycidae</taxon>
        <taxon>Cerambycinae</taxon>
        <taxon>Callichromatini</taxon>
        <taxon>Aromia</taxon>
    </lineage>
</organism>
<proteinExistence type="predicted"/>
<protein>
    <recommendedName>
        <fullName evidence="3">DNA-directed RNA polymerase M/15kDa subunit domain-containing protein</fullName>
    </recommendedName>
</protein>
<gene>
    <name evidence="1" type="ORF">NQ318_001817</name>
</gene>
<dbReference type="EMBL" id="JAPWTK010000020">
    <property type="protein sequence ID" value="KAJ8957821.1"/>
    <property type="molecule type" value="Genomic_DNA"/>
</dbReference>
<sequence>MSFCPFCANVLFLETNNQKNRLTCNLCPVFFPIKEVNSARNYCKLKVIDDINNKGSFENLESTAICCPSCNHQ</sequence>
<dbReference type="Proteomes" id="UP001162162">
    <property type="component" value="Unassembled WGS sequence"/>
</dbReference>
<keyword evidence="2" id="KW-1185">Reference proteome</keyword>